<dbReference type="InterPro" id="IPR036411">
    <property type="entry name" value="TorD-like_sf"/>
</dbReference>
<gene>
    <name evidence="2" type="ORF">HNP48_005414</name>
</gene>
<dbReference type="PANTHER" id="PTHR34227">
    <property type="entry name" value="CHAPERONE PROTEIN YCDY"/>
    <property type="match status" value="1"/>
</dbReference>
<dbReference type="EMBL" id="JACHLK010000014">
    <property type="protein sequence ID" value="MBB6562698.1"/>
    <property type="molecule type" value="Genomic_DNA"/>
</dbReference>
<sequence>MSATAPLTMAASAALDEETARAELYGLLAQLYYSAPPPELLAPLRVAVTEAPSAGGLLEEPWQQLVGAARAQGDAAIAAEFERLFGGVGKPEVFLYASHHLSGFLNEKPLARLRSDLDALGLARSEAMPETEDHLAYLCEAMRYLIAGDDMAVCNLATQRDFFAAHLQPWVPALCDGLEAHPAAAFYGALARFTRAFVAVEAQGFDLLE</sequence>
<dbReference type="InterPro" id="IPR050289">
    <property type="entry name" value="TorD/DmsD_chaperones"/>
</dbReference>
<dbReference type="Proteomes" id="UP000575083">
    <property type="component" value="Unassembled WGS sequence"/>
</dbReference>
<proteinExistence type="predicted"/>
<reference evidence="2 3" key="1">
    <citation type="submission" date="2020-08" db="EMBL/GenBank/DDBJ databases">
        <title>Functional genomics of gut bacteria from endangered species of beetles.</title>
        <authorList>
            <person name="Carlos-Shanley C."/>
        </authorList>
    </citation>
    <scope>NUCLEOTIDE SEQUENCE [LARGE SCALE GENOMIC DNA]</scope>
    <source>
        <strain evidence="2 3">S00198</strain>
    </source>
</reference>
<protein>
    <submittedName>
        <fullName evidence="2">TorA maturation chaperone TorD</fullName>
    </submittedName>
</protein>
<dbReference type="SUPFAM" id="SSF89155">
    <property type="entry name" value="TorD-like"/>
    <property type="match status" value="1"/>
</dbReference>
<dbReference type="InterPro" id="IPR020945">
    <property type="entry name" value="DMSO/NO3_reduct_chaperone"/>
</dbReference>
<keyword evidence="3" id="KW-1185">Reference proteome</keyword>
<name>A0A7X0PIR1_9BURK</name>
<dbReference type="Gene3D" id="1.10.3480.10">
    <property type="entry name" value="TorD-like"/>
    <property type="match status" value="1"/>
</dbReference>
<comment type="caution">
    <text evidence="2">The sequence shown here is derived from an EMBL/GenBank/DDBJ whole genome shotgun (WGS) entry which is preliminary data.</text>
</comment>
<keyword evidence="1" id="KW-0143">Chaperone</keyword>
<dbReference type="PANTHER" id="PTHR34227:SF1">
    <property type="entry name" value="DIMETHYL SULFOXIDE REDUCTASE CHAPERONE-RELATED"/>
    <property type="match status" value="1"/>
</dbReference>
<accession>A0A7X0PIR1</accession>
<evidence type="ECO:0000313" key="2">
    <source>
        <dbReference type="EMBL" id="MBB6562698.1"/>
    </source>
</evidence>
<dbReference type="Pfam" id="PF02613">
    <property type="entry name" value="Nitrate_red_del"/>
    <property type="match status" value="1"/>
</dbReference>
<dbReference type="AlphaFoldDB" id="A0A7X0PIR1"/>
<organism evidence="2 3">
    <name type="scientific">Acidovorax soli</name>
    <dbReference type="NCBI Taxonomy" id="592050"/>
    <lineage>
        <taxon>Bacteria</taxon>
        <taxon>Pseudomonadati</taxon>
        <taxon>Pseudomonadota</taxon>
        <taxon>Betaproteobacteria</taxon>
        <taxon>Burkholderiales</taxon>
        <taxon>Comamonadaceae</taxon>
        <taxon>Acidovorax</taxon>
    </lineage>
</organism>
<evidence type="ECO:0000256" key="1">
    <source>
        <dbReference type="ARBA" id="ARBA00023186"/>
    </source>
</evidence>
<evidence type="ECO:0000313" key="3">
    <source>
        <dbReference type="Proteomes" id="UP000575083"/>
    </source>
</evidence>